<evidence type="ECO:0000313" key="6">
    <source>
        <dbReference type="Proteomes" id="UP000824890"/>
    </source>
</evidence>
<feature type="non-terminal residue" evidence="5">
    <location>
        <position position="1"/>
    </location>
</feature>
<dbReference type="Proteomes" id="UP000824890">
    <property type="component" value="Unassembled WGS sequence"/>
</dbReference>
<evidence type="ECO:0000256" key="1">
    <source>
        <dbReference type="ARBA" id="ARBA00006270"/>
    </source>
</evidence>
<dbReference type="EMBL" id="JAGKQM010000005">
    <property type="protein sequence ID" value="KAH0924965.1"/>
    <property type="molecule type" value="Genomic_DNA"/>
</dbReference>
<keyword evidence="3" id="KW-0342">GTP-binding</keyword>
<dbReference type="InterPro" id="IPR027417">
    <property type="entry name" value="P-loop_NTPase"/>
</dbReference>
<comment type="caution">
    <text evidence="5">The sequence shown here is derived from an EMBL/GenBank/DDBJ whole genome shotgun (WGS) entry which is preliminary data.</text>
</comment>
<keyword evidence="2" id="KW-0547">Nucleotide-binding</keyword>
<comment type="subcellular location">
    <subcellularLocation>
        <location evidence="4">Endomembrane system</location>
        <topology evidence="4">Lipid-anchor</topology>
    </subcellularLocation>
</comment>
<reference evidence="5 6" key="1">
    <citation type="submission" date="2021-05" db="EMBL/GenBank/DDBJ databases">
        <title>Genome Assembly of Synthetic Allotetraploid Brassica napus Reveals Homoeologous Exchanges between Subgenomes.</title>
        <authorList>
            <person name="Davis J.T."/>
        </authorList>
    </citation>
    <scope>NUCLEOTIDE SEQUENCE [LARGE SCALE GENOMIC DNA]</scope>
    <source>
        <strain evidence="6">cv. Da-Ae</strain>
        <tissue evidence="5">Seedling</tissue>
    </source>
</reference>
<evidence type="ECO:0000256" key="2">
    <source>
        <dbReference type="ARBA" id="ARBA00022741"/>
    </source>
</evidence>
<protein>
    <submittedName>
        <fullName evidence="5">Uncharacterized protein</fullName>
    </submittedName>
</protein>
<evidence type="ECO:0000256" key="3">
    <source>
        <dbReference type="ARBA" id="ARBA00023134"/>
    </source>
</evidence>
<name>A0ABQ8D6G3_BRANA</name>
<dbReference type="InterPro" id="IPR050227">
    <property type="entry name" value="Rab"/>
</dbReference>
<keyword evidence="6" id="KW-1185">Reference proteome</keyword>
<dbReference type="PANTHER" id="PTHR47977">
    <property type="entry name" value="RAS-RELATED PROTEIN RAB"/>
    <property type="match status" value="1"/>
</dbReference>
<dbReference type="InterPro" id="IPR001806">
    <property type="entry name" value="Small_GTPase"/>
</dbReference>
<organism evidence="5 6">
    <name type="scientific">Brassica napus</name>
    <name type="common">Rape</name>
    <dbReference type="NCBI Taxonomy" id="3708"/>
    <lineage>
        <taxon>Eukaryota</taxon>
        <taxon>Viridiplantae</taxon>
        <taxon>Streptophyta</taxon>
        <taxon>Embryophyta</taxon>
        <taxon>Tracheophyta</taxon>
        <taxon>Spermatophyta</taxon>
        <taxon>Magnoliopsida</taxon>
        <taxon>eudicotyledons</taxon>
        <taxon>Gunneridae</taxon>
        <taxon>Pentapetalae</taxon>
        <taxon>rosids</taxon>
        <taxon>malvids</taxon>
        <taxon>Brassicales</taxon>
        <taxon>Brassicaceae</taxon>
        <taxon>Brassiceae</taxon>
        <taxon>Brassica</taxon>
    </lineage>
</organism>
<sequence>RNILELRNTLFNFPVITMGNPQTLLADLRAGRCSNTAEVRLLEARNVRKGSELMSLDMLFVDENSTLTQGSISANRQLRFRERLKGSLYTLTGFDVTRSSHNFRLSDASFSIRFNDGTSLEKKTESVRPIPLELFRFMPYSQLLELATTGKQLLHIGESVSMFDSMALAFHTKFDSYGKEPKVIIATSVNPKIVGDQESFNSAKQWLNQIGRYTSENVNKLLVRNNCDLTSQKVVSAETTKMNVGSYSWSHTPRMLPMSKNATVFVALDGEMTKLISVHAAENTLFNFPVITMGNPQTLLADLRAGRCSNTAEVRLLEARNVRKGSELMSLDMLFVDENSTLTQGSISANRQLRFRERLKGSLYTLTGFDVTRSSHNFRLSDASFSIRFNDGTSLEKKTESVRPIPLELFRFMPYSQLLELATTGKQLLHIGESVSMFDSMALAFHTKFDSYGKEPKVIIATSVNPKIVGDQESFNSAKQWLNQIGRYTSENVNKLLVRNNCDLTSQKVVSAETTKMNVGSYSWSHTPRMLPMSKNATVFVALDGEMTKLISVHAAEVPQIIFVRKKQM</sequence>
<dbReference type="Gene3D" id="3.40.50.300">
    <property type="entry name" value="P-loop containing nucleotide triphosphate hydrolases"/>
    <property type="match status" value="2"/>
</dbReference>
<evidence type="ECO:0000256" key="4">
    <source>
        <dbReference type="ARBA" id="ARBA00037868"/>
    </source>
</evidence>
<gene>
    <name evidence="5" type="ORF">HID58_017221</name>
</gene>
<dbReference type="Pfam" id="PF00071">
    <property type="entry name" value="Ras"/>
    <property type="match status" value="2"/>
</dbReference>
<proteinExistence type="inferred from homology"/>
<comment type="similarity">
    <text evidence="1">Belongs to the small GTPase superfamily. Rab family.</text>
</comment>
<evidence type="ECO:0000313" key="5">
    <source>
        <dbReference type="EMBL" id="KAH0924965.1"/>
    </source>
</evidence>
<accession>A0ABQ8D6G3</accession>
<dbReference type="SUPFAM" id="SSF52540">
    <property type="entry name" value="P-loop containing nucleoside triphosphate hydrolases"/>
    <property type="match status" value="2"/>
</dbReference>